<comment type="caution">
    <text evidence="4">The sequence shown here is derived from an EMBL/GenBank/DDBJ whole genome shotgun (WGS) entry which is preliminary data.</text>
</comment>
<dbReference type="Pfam" id="PF13181">
    <property type="entry name" value="TPR_8"/>
    <property type="match status" value="1"/>
</dbReference>
<keyword evidence="2 3" id="KW-0802">TPR repeat</keyword>
<dbReference type="SUPFAM" id="SSF48452">
    <property type="entry name" value="TPR-like"/>
    <property type="match status" value="1"/>
</dbReference>
<evidence type="ECO:0000256" key="2">
    <source>
        <dbReference type="ARBA" id="ARBA00022803"/>
    </source>
</evidence>
<dbReference type="PROSITE" id="PS50005">
    <property type="entry name" value="TPR"/>
    <property type="match status" value="3"/>
</dbReference>
<evidence type="ECO:0008006" key="6">
    <source>
        <dbReference type="Google" id="ProtNLM"/>
    </source>
</evidence>
<dbReference type="PANTHER" id="PTHR44858:SF17">
    <property type="match status" value="1"/>
</dbReference>
<dbReference type="Pfam" id="PF00515">
    <property type="entry name" value="TPR_1"/>
    <property type="match status" value="2"/>
</dbReference>
<protein>
    <recommendedName>
        <fullName evidence="6">TPR-like protein</fullName>
    </recommendedName>
</protein>
<dbReference type="Gene3D" id="1.25.40.10">
    <property type="entry name" value="Tetratricopeptide repeat domain"/>
    <property type="match status" value="1"/>
</dbReference>
<dbReference type="InterPro" id="IPR050498">
    <property type="entry name" value="Ycf3"/>
</dbReference>
<feature type="repeat" description="TPR" evidence="3">
    <location>
        <begin position="129"/>
        <end position="162"/>
    </location>
</feature>
<proteinExistence type="predicted"/>
<feature type="repeat" description="TPR" evidence="3">
    <location>
        <begin position="163"/>
        <end position="196"/>
    </location>
</feature>
<keyword evidence="5" id="KW-1185">Reference proteome</keyword>
<evidence type="ECO:0000313" key="4">
    <source>
        <dbReference type="EMBL" id="KAK9906822.1"/>
    </source>
</evidence>
<organism evidence="4 5">
    <name type="scientific">Coccomyxa subellipsoidea</name>
    <dbReference type="NCBI Taxonomy" id="248742"/>
    <lineage>
        <taxon>Eukaryota</taxon>
        <taxon>Viridiplantae</taxon>
        <taxon>Chlorophyta</taxon>
        <taxon>core chlorophytes</taxon>
        <taxon>Trebouxiophyceae</taxon>
        <taxon>Trebouxiophyceae incertae sedis</taxon>
        <taxon>Coccomyxaceae</taxon>
        <taxon>Coccomyxa</taxon>
    </lineage>
</organism>
<accession>A0ABR2YK02</accession>
<dbReference type="PANTHER" id="PTHR44858">
    <property type="entry name" value="TETRATRICOPEPTIDE REPEAT PROTEIN 6"/>
    <property type="match status" value="1"/>
</dbReference>
<gene>
    <name evidence="4" type="ORF">WJX75_008607</name>
</gene>
<dbReference type="PROSITE" id="PS50293">
    <property type="entry name" value="TPR_REGION"/>
    <property type="match status" value="1"/>
</dbReference>
<feature type="repeat" description="TPR" evidence="3">
    <location>
        <begin position="197"/>
        <end position="230"/>
    </location>
</feature>
<keyword evidence="1" id="KW-0677">Repeat</keyword>
<evidence type="ECO:0000313" key="5">
    <source>
        <dbReference type="Proteomes" id="UP001491310"/>
    </source>
</evidence>
<reference evidence="4 5" key="1">
    <citation type="journal article" date="2024" name="Nat. Commun.">
        <title>Phylogenomics reveals the evolutionary origins of lichenization in chlorophyte algae.</title>
        <authorList>
            <person name="Puginier C."/>
            <person name="Libourel C."/>
            <person name="Otte J."/>
            <person name="Skaloud P."/>
            <person name="Haon M."/>
            <person name="Grisel S."/>
            <person name="Petersen M."/>
            <person name="Berrin J.G."/>
            <person name="Delaux P.M."/>
            <person name="Dal Grande F."/>
            <person name="Keller J."/>
        </authorList>
    </citation>
    <scope>NUCLEOTIDE SEQUENCE [LARGE SCALE GENOMIC DNA]</scope>
    <source>
        <strain evidence="4 5">SAG 216-7</strain>
    </source>
</reference>
<dbReference type="SMART" id="SM00028">
    <property type="entry name" value="TPR"/>
    <property type="match status" value="3"/>
</dbReference>
<dbReference type="Proteomes" id="UP001491310">
    <property type="component" value="Unassembled WGS sequence"/>
</dbReference>
<name>A0ABR2YK02_9CHLO</name>
<sequence length="262" mass="28875">MQGGISGNLLNAHRPVRVPFKPVVSAAQGVRCQSSIGRRTVLQLAPATWLLWNNALASPDPALAPAKIRLDLAPDQSKYNPADERLRDAAGKLQLALNAEDVKEEERLWTELIDKYEGVDANWRADIVGRAYGNRGNARTRQGKMDAALADYNKAIAICPWSVDPVLNRGVLFENTGRYEEAFISYRTVLDAAPNDPSGWNNMGNVSLAMGKWDEAASYYQRAIQLAPAFSFAAANRTLALYAGGKTNEAMREMRTLLRRAK</sequence>
<evidence type="ECO:0000256" key="3">
    <source>
        <dbReference type="PROSITE-ProRule" id="PRU00339"/>
    </source>
</evidence>
<dbReference type="InterPro" id="IPR019734">
    <property type="entry name" value="TPR_rpt"/>
</dbReference>
<dbReference type="InterPro" id="IPR011990">
    <property type="entry name" value="TPR-like_helical_dom_sf"/>
</dbReference>
<evidence type="ECO:0000256" key="1">
    <source>
        <dbReference type="ARBA" id="ARBA00022737"/>
    </source>
</evidence>
<dbReference type="EMBL" id="JALJOT010000010">
    <property type="protein sequence ID" value="KAK9906822.1"/>
    <property type="molecule type" value="Genomic_DNA"/>
</dbReference>